<accession>A0A1W6L3F3</accession>
<keyword evidence="4" id="KW-0233">DNA recombination</keyword>
<evidence type="ECO:0000256" key="4">
    <source>
        <dbReference type="ARBA" id="ARBA00023172"/>
    </source>
</evidence>
<dbReference type="AlphaFoldDB" id="A0A1W6L3F3"/>
<dbReference type="SUPFAM" id="SSF56349">
    <property type="entry name" value="DNA breaking-rejoining enzymes"/>
    <property type="match status" value="1"/>
</dbReference>
<proteinExistence type="inferred from homology"/>
<protein>
    <submittedName>
        <fullName evidence="5">Integrase</fullName>
    </submittedName>
</protein>
<organism evidence="5 6">
    <name type="scientific">Piscinibacter gummiphilus</name>
    <dbReference type="NCBI Taxonomy" id="946333"/>
    <lineage>
        <taxon>Bacteria</taxon>
        <taxon>Pseudomonadati</taxon>
        <taxon>Pseudomonadota</taxon>
        <taxon>Betaproteobacteria</taxon>
        <taxon>Burkholderiales</taxon>
        <taxon>Sphaerotilaceae</taxon>
        <taxon>Piscinibacter</taxon>
    </lineage>
</organism>
<dbReference type="GO" id="GO:0015074">
    <property type="term" value="P:DNA integration"/>
    <property type="evidence" value="ECO:0007669"/>
    <property type="project" value="UniProtKB-KW"/>
</dbReference>
<dbReference type="Pfam" id="PF00589">
    <property type="entry name" value="Phage_integrase"/>
    <property type="match status" value="1"/>
</dbReference>
<gene>
    <name evidence="5" type="ORF">A4W93_01430</name>
</gene>
<dbReference type="InterPro" id="IPR002104">
    <property type="entry name" value="Integrase_catalytic"/>
</dbReference>
<dbReference type="CDD" id="cd00397">
    <property type="entry name" value="DNA_BRE_C"/>
    <property type="match status" value="1"/>
</dbReference>
<dbReference type="InterPro" id="IPR013762">
    <property type="entry name" value="Integrase-like_cat_sf"/>
</dbReference>
<dbReference type="GO" id="GO:0003677">
    <property type="term" value="F:DNA binding"/>
    <property type="evidence" value="ECO:0007669"/>
    <property type="project" value="UniProtKB-KW"/>
</dbReference>
<sequence>MTQFVAKRVKFRNGERCSVLVRVGGLPVHEATLFLNRFRMRGCAANTLHGVCTTLAFFYRWLEDMEIDLLARLEEGKFLTDPELYRLADITQYRAEDLPDDKDRKSSKTQVISLNRVGVNGKRKQDVRQSVVVGSQATRLRYIKSYLAFLAGYIAATLTATKSAKLEVEAKRGVATLSAQIPWKSNRATLGSRVGVTKEQQDRLLAVVNPNSPANPWVRDFVRQRNWLIILLLLASGIRRGELLNLQISDLMQCEPRFNVLRRPDSAADHRVLQPTPKTRERTIELLPAVMRQVWRYVSLRHKIKAARQHPFLIVSEDGDALSYKTIDKIFADVRRAWPDLNTGLSSHVMRHTWNERFSEQAEEMEIDATAEERARVEQQGWKDNSKTSQVYTRRYAARKGREISRKLQEKLDVPDQ</sequence>
<keyword evidence="2" id="KW-0229">DNA integration</keyword>
<evidence type="ECO:0000313" key="5">
    <source>
        <dbReference type="EMBL" id="ARN18686.1"/>
    </source>
</evidence>
<keyword evidence="3" id="KW-0238">DNA-binding</keyword>
<dbReference type="Proteomes" id="UP000193427">
    <property type="component" value="Chromosome"/>
</dbReference>
<dbReference type="PANTHER" id="PTHR30349:SF41">
    <property type="entry name" value="INTEGRASE_RECOMBINASE PROTEIN MJ0367-RELATED"/>
    <property type="match status" value="1"/>
</dbReference>
<dbReference type="RefSeq" id="WP_085748919.1">
    <property type="nucleotide sequence ID" value="NZ_BSPR01000010.1"/>
</dbReference>
<keyword evidence="6" id="KW-1185">Reference proteome</keyword>
<dbReference type="PROSITE" id="PS51898">
    <property type="entry name" value="TYR_RECOMBINASE"/>
    <property type="match status" value="1"/>
</dbReference>
<dbReference type="EMBL" id="CP015118">
    <property type="protein sequence ID" value="ARN18686.1"/>
    <property type="molecule type" value="Genomic_DNA"/>
</dbReference>
<dbReference type="OrthoDB" id="6819422at2"/>
<evidence type="ECO:0000256" key="3">
    <source>
        <dbReference type="ARBA" id="ARBA00023125"/>
    </source>
</evidence>
<evidence type="ECO:0000256" key="2">
    <source>
        <dbReference type="ARBA" id="ARBA00022908"/>
    </source>
</evidence>
<evidence type="ECO:0000256" key="1">
    <source>
        <dbReference type="ARBA" id="ARBA00008857"/>
    </source>
</evidence>
<dbReference type="GO" id="GO:0006310">
    <property type="term" value="P:DNA recombination"/>
    <property type="evidence" value="ECO:0007669"/>
    <property type="project" value="UniProtKB-KW"/>
</dbReference>
<dbReference type="KEGG" id="rgu:A4W93_01430"/>
<dbReference type="InterPro" id="IPR011010">
    <property type="entry name" value="DNA_brk_join_enz"/>
</dbReference>
<dbReference type="InterPro" id="IPR050090">
    <property type="entry name" value="Tyrosine_recombinase_XerCD"/>
</dbReference>
<dbReference type="Gene3D" id="1.10.443.10">
    <property type="entry name" value="Intergrase catalytic core"/>
    <property type="match status" value="1"/>
</dbReference>
<reference evidence="5 6" key="1">
    <citation type="submission" date="2016-04" db="EMBL/GenBank/DDBJ databases">
        <title>Complete genome sequence of natural rubber-degrading, novel Gram-negative bacterium, Rhizobacter gummiphilus strain NS21.</title>
        <authorList>
            <person name="Tabata M."/>
            <person name="Kasai D."/>
            <person name="Fukuda M."/>
        </authorList>
    </citation>
    <scope>NUCLEOTIDE SEQUENCE [LARGE SCALE GENOMIC DNA]</scope>
    <source>
        <strain evidence="5 6">NS21</strain>
    </source>
</reference>
<comment type="similarity">
    <text evidence="1">Belongs to the 'phage' integrase family.</text>
</comment>
<dbReference type="STRING" id="946333.A4W93_01430"/>
<name>A0A1W6L3F3_9BURK</name>
<evidence type="ECO:0000313" key="6">
    <source>
        <dbReference type="Proteomes" id="UP000193427"/>
    </source>
</evidence>
<dbReference type="PANTHER" id="PTHR30349">
    <property type="entry name" value="PHAGE INTEGRASE-RELATED"/>
    <property type="match status" value="1"/>
</dbReference>